<keyword evidence="2" id="KW-1185">Reference proteome</keyword>
<dbReference type="Proteomes" id="UP001321543">
    <property type="component" value="Chromosome"/>
</dbReference>
<gene>
    <name evidence="1" type="ORF">GCM10025863_05330</name>
</gene>
<organism evidence="1 2">
    <name type="scientific">Microbacterium suwonense</name>
    <dbReference type="NCBI Taxonomy" id="683047"/>
    <lineage>
        <taxon>Bacteria</taxon>
        <taxon>Bacillati</taxon>
        <taxon>Actinomycetota</taxon>
        <taxon>Actinomycetes</taxon>
        <taxon>Micrococcales</taxon>
        <taxon>Microbacteriaceae</taxon>
        <taxon>Microbacterium</taxon>
    </lineage>
</organism>
<evidence type="ECO:0000313" key="2">
    <source>
        <dbReference type="Proteomes" id="UP001321543"/>
    </source>
</evidence>
<reference evidence="2" key="1">
    <citation type="journal article" date="2019" name="Int. J. Syst. Evol. Microbiol.">
        <title>The Global Catalogue of Microorganisms (GCM) 10K type strain sequencing project: providing services to taxonomists for standard genome sequencing and annotation.</title>
        <authorList>
            <consortium name="The Broad Institute Genomics Platform"/>
            <consortium name="The Broad Institute Genome Sequencing Center for Infectious Disease"/>
            <person name="Wu L."/>
            <person name="Ma J."/>
        </authorList>
    </citation>
    <scope>NUCLEOTIDE SEQUENCE [LARGE SCALE GENOMIC DNA]</scope>
    <source>
        <strain evidence="2">NBRC 106310</strain>
    </source>
</reference>
<accession>A0ABN6WZY2</accession>
<protein>
    <submittedName>
        <fullName evidence="1">Uncharacterized protein</fullName>
    </submittedName>
</protein>
<dbReference type="Gene3D" id="3.40.630.10">
    <property type="entry name" value="Zn peptidases"/>
    <property type="match status" value="1"/>
</dbReference>
<evidence type="ECO:0000313" key="1">
    <source>
        <dbReference type="EMBL" id="BDZ37919.1"/>
    </source>
</evidence>
<sequence>MADGYGADPADLGVGGSIPFIADLVREFPGAQILVTGVEDPHSRAHSPNESLHLETFRNAVRTEALLLSRMNARATAS</sequence>
<name>A0ABN6WZY2_9MICO</name>
<dbReference type="EMBL" id="AP027728">
    <property type="protein sequence ID" value="BDZ37919.1"/>
    <property type="molecule type" value="Genomic_DNA"/>
</dbReference>
<proteinExistence type="predicted"/>
<dbReference type="SUPFAM" id="SSF53187">
    <property type="entry name" value="Zn-dependent exopeptidases"/>
    <property type="match status" value="1"/>
</dbReference>